<accession>A0AAV1APA4</accession>
<protein>
    <submittedName>
        <fullName evidence="2">Uncharacterized protein</fullName>
    </submittedName>
</protein>
<reference evidence="2 3" key="1">
    <citation type="submission" date="2023-01" db="EMBL/GenBank/DDBJ databases">
        <authorList>
            <person name="Kreplak J."/>
        </authorList>
    </citation>
    <scope>NUCLEOTIDE SEQUENCE [LARGE SCALE GENOMIC DNA]</scope>
</reference>
<dbReference type="PANTHER" id="PTHR34555">
    <property type="entry name" value="INTEGRAL MEMBRANE HEMOLYSIN-III-LIKE PROTEIN"/>
    <property type="match status" value="1"/>
</dbReference>
<dbReference type="AlphaFoldDB" id="A0AAV1APA4"/>
<dbReference type="GO" id="GO:0006355">
    <property type="term" value="P:regulation of DNA-templated transcription"/>
    <property type="evidence" value="ECO:0007669"/>
    <property type="project" value="InterPro"/>
</dbReference>
<dbReference type="Proteomes" id="UP001157006">
    <property type="component" value="Chromosome 4"/>
</dbReference>
<dbReference type="InterPro" id="IPR018737">
    <property type="entry name" value="DREAM_LIN52"/>
</dbReference>
<sequence>MLPTDSSAPSLNGHLTSVATDSSAPSLNGHVTSVATDSSAPSLNGHLVYVRRKSEGETSKITTVNASCPLYCQEEIAPKLSSFPPFSPFPMPSTNPSIPSKVFKYLLWEERYQHLLAFLRILDQSDQADYIQMLQSLSSVELSRHAVELEKRSIQLSLEEAKELQRVAALNVLGKSVNNFKAPADHAECSDKLKTFT</sequence>
<dbReference type="EMBL" id="OX451739">
    <property type="protein sequence ID" value="CAI8611498.1"/>
    <property type="molecule type" value="Genomic_DNA"/>
</dbReference>
<name>A0AAV1APA4_VICFA</name>
<evidence type="ECO:0000313" key="3">
    <source>
        <dbReference type="Proteomes" id="UP001157006"/>
    </source>
</evidence>
<dbReference type="PANTHER" id="PTHR34555:SF1">
    <property type="entry name" value="INTEGRAL MEMBRANE HEMOLYSIN-III-LIKE PROTEIN"/>
    <property type="match status" value="1"/>
</dbReference>
<evidence type="ECO:0000256" key="1">
    <source>
        <dbReference type="SAM" id="MobiDB-lite"/>
    </source>
</evidence>
<proteinExistence type="predicted"/>
<dbReference type="GO" id="GO:0070176">
    <property type="term" value="C:DRM complex"/>
    <property type="evidence" value="ECO:0007669"/>
    <property type="project" value="InterPro"/>
</dbReference>
<dbReference type="Pfam" id="PF10044">
    <property type="entry name" value="LIN52"/>
    <property type="match status" value="1"/>
</dbReference>
<keyword evidence="3" id="KW-1185">Reference proteome</keyword>
<organism evidence="2 3">
    <name type="scientific">Vicia faba</name>
    <name type="common">Broad bean</name>
    <name type="synonym">Faba vulgaris</name>
    <dbReference type="NCBI Taxonomy" id="3906"/>
    <lineage>
        <taxon>Eukaryota</taxon>
        <taxon>Viridiplantae</taxon>
        <taxon>Streptophyta</taxon>
        <taxon>Embryophyta</taxon>
        <taxon>Tracheophyta</taxon>
        <taxon>Spermatophyta</taxon>
        <taxon>Magnoliopsida</taxon>
        <taxon>eudicotyledons</taxon>
        <taxon>Gunneridae</taxon>
        <taxon>Pentapetalae</taxon>
        <taxon>rosids</taxon>
        <taxon>fabids</taxon>
        <taxon>Fabales</taxon>
        <taxon>Fabaceae</taxon>
        <taxon>Papilionoideae</taxon>
        <taxon>50 kb inversion clade</taxon>
        <taxon>NPAAA clade</taxon>
        <taxon>Hologalegina</taxon>
        <taxon>IRL clade</taxon>
        <taxon>Fabeae</taxon>
        <taxon>Vicia</taxon>
    </lineage>
</organism>
<gene>
    <name evidence="2" type="ORF">VFH_IV232240</name>
</gene>
<evidence type="ECO:0000313" key="2">
    <source>
        <dbReference type="EMBL" id="CAI8611498.1"/>
    </source>
</evidence>
<feature type="region of interest" description="Disordered" evidence="1">
    <location>
        <begin position="1"/>
        <end position="39"/>
    </location>
</feature>